<evidence type="ECO:0000256" key="2">
    <source>
        <dbReference type="ARBA" id="ARBA00007658"/>
    </source>
</evidence>
<dbReference type="PANTHER" id="PTHR45679:SF6">
    <property type="entry name" value="ER DEGRADATION-ENHANCING ALPHA-MANNOSIDASE-LIKE PROTEIN 2"/>
    <property type="match status" value="1"/>
</dbReference>
<gene>
    <name evidence="8" type="ORF">CLODIP_2_CD11910</name>
</gene>
<dbReference type="GO" id="GO:1904380">
    <property type="term" value="P:endoplasmic reticulum mannose trimming"/>
    <property type="evidence" value="ECO:0007669"/>
    <property type="project" value="InterPro"/>
</dbReference>
<keyword evidence="3" id="KW-0256">Endoplasmic reticulum</keyword>
<dbReference type="InterPro" id="IPR001382">
    <property type="entry name" value="Glyco_hydro_47"/>
</dbReference>
<dbReference type="OrthoDB" id="8118055at2759"/>
<dbReference type="GO" id="GO:0016020">
    <property type="term" value="C:membrane"/>
    <property type="evidence" value="ECO:0007669"/>
    <property type="project" value="InterPro"/>
</dbReference>
<keyword evidence="4" id="KW-0325">Glycoprotein</keyword>
<evidence type="ECO:0000256" key="6">
    <source>
        <dbReference type="RuleBase" id="RU361193"/>
    </source>
</evidence>
<evidence type="ECO:0000313" key="8">
    <source>
        <dbReference type="EMBL" id="CAB3388140.1"/>
    </source>
</evidence>
<dbReference type="GO" id="GO:0044322">
    <property type="term" value="C:endoplasmic reticulum quality control compartment"/>
    <property type="evidence" value="ECO:0007669"/>
    <property type="project" value="GOC"/>
</dbReference>
<feature type="active site" description="Proton donor" evidence="5">
    <location>
        <position position="116"/>
    </location>
</feature>
<feature type="active site" description="Proton donor" evidence="5">
    <location>
        <position position="350"/>
    </location>
</feature>
<dbReference type="Pfam" id="PF01532">
    <property type="entry name" value="Glyco_hydro_47"/>
    <property type="match status" value="1"/>
</dbReference>
<dbReference type="EMBL" id="CADEPI010000700">
    <property type="protein sequence ID" value="CAB3388140.1"/>
    <property type="molecule type" value="Genomic_DNA"/>
</dbReference>
<keyword evidence="6" id="KW-0378">Hydrolase</keyword>
<keyword evidence="7" id="KW-0732">Signal</keyword>
<proteinExistence type="inferred from homology"/>
<evidence type="ECO:0000313" key="9">
    <source>
        <dbReference type="Proteomes" id="UP000494165"/>
    </source>
</evidence>
<evidence type="ECO:0000256" key="1">
    <source>
        <dbReference type="ARBA" id="ARBA00004240"/>
    </source>
</evidence>
<protein>
    <recommendedName>
        <fullName evidence="6">alpha-1,2-Mannosidase</fullName>
        <ecNumber evidence="6">3.2.1.-</ecNumber>
    </recommendedName>
</protein>
<evidence type="ECO:0000256" key="3">
    <source>
        <dbReference type="ARBA" id="ARBA00022824"/>
    </source>
</evidence>
<accession>A0A8S1E0P1</accession>
<feature type="signal peptide" evidence="7">
    <location>
        <begin position="1"/>
        <end position="22"/>
    </location>
</feature>
<dbReference type="PRINTS" id="PR00747">
    <property type="entry name" value="GLYHDRLASE47"/>
</dbReference>
<dbReference type="InterPro" id="IPR012341">
    <property type="entry name" value="6hp_glycosidase-like_sf"/>
</dbReference>
<sequence>MFFRRNKKIALALLILVNVSAAIRKYDKSDLDGFKEEARQMFQHAYEGYLIHAYPYDELRPLSCDGIDTWGSYSLTLIDALDTLAVIGNYTEFRRVAELLATKVNFDGNINVSVFETNIRIVGGLLSAHLMSHRAGVDLEPGWPCNGPLLRLAEDVAKRLIAAFDTPTGMPYGTVNLRHGVPEGETPITCTAGVGTFIVEFGALSRLTGDPLYEEVAMKAMNALYHHRSNIGLLGNHIDVLTGRWTAQDAGIGAGVDSYYEYLVKGSALFQKPELLRVFIEARTAIDKYLKRDDWHLWVSMHKGQVTLPVFQSLEAYWPGLLSLVGDINSGMRSLHNYHQVWKQYGFTPEFYNIPQGEAGTNRESYPLRPELIESVMYLYRATKDPYLLDVGVDILRSI</sequence>
<organism evidence="8 9">
    <name type="scientific">Cloeon dipterum</name>
    <dbReference type="NCBI Taxonomy" id="197152"/>
    <lineage>
        <taxon>Eukaryota</taxon>
        <taxon>Metazoa</taxon>
        <taxon>Ecdysozoa</taxon>
        <taxon>Arthropoda</taxon>
        <taxon>Hexapoda</taxon>
        <taxon>Insecta</taxon>
        <taxon>Pterygota</taxon>
        <taxon>Palaeoptera</taxon>
        <taxon>Ephemeroptera</taxon>
        <taxon>Pisciforma</taxon>
        <taxon>Baetidae</taxon>
        <taxon>Cloeon</taxon>
    </lineage>
</organism>
<dbReference type="PANTHER" id="PTHR45679">
    <property type="entry name" value="ER DEGRADATION-ENHANCING ALPHA-MANNOSIDASE-LIKE PROTEIN 2"/>
    <property type="match status" value="1"/>
</dbReference>
<dbReference type="GO" id="GO:0005509">
    <property type="term" value="F:calcium ion binding"/>
    <property type="evidence" value="ECO:0007669"/>
    <property type="project" value="InterPro"/>
</dbReference>
<reference evidence="8 9" key="1">
    <citation type="submission" date="2020-04" db="EMBL/GenBank/DDBJ databases">
        <authorList>
            <person name="Alioto T."/>
            <person name="Alioto T."/>
            <person name="Gomez Garrido J."/>
        </authorList>
    </citation>
    <scope>NUCLEOTIDE SEQUENCE [LARGE SCALE GENOMIC DNA]</scope>
</reference>
<keyword evidence="6" id="KW-0326">Glycosidase</keyword>
<dbReference type="GO" id="GO:0005975">
    <property type="term" value="P:carbohydrate metabolic process"/>
    <property type="evidence" value="ECO:0007669"/>
    <property type="project" value="InterPro"/>
</dbReference>
<comment type="caution">
    <text evidence="8">The sequence shown here is derived from an EMBL/GenBank/DDBJ whole genome shotgun (WGS) entry which is preliminary data.</text>
</comment>
<dbReference type="InterPro" id="IPR036026">
    <property type="entry name" value="Seven-hairpin_glycosidases"/>
</dbReference>
<name>A0A8S1E0P1_9INSE</name>
<evidence type="ECO:0000256" key="5">
    <source>
        <dbReference type="PIRSR" id="PIRSR601382-1"/>
    </source>
</evidence>
<dbReference type="GO" id="GO:0004571">
    <property type="term" value="F:mannosyl-oligosaccharide 1,2-alpha-mannosidase activity"/>
    <property type="evidence" value="ECO:0007669"/>
    <property type="project" value="InterPro"/>
</dbReference>
<evidence type="ECO:0000256" key="4">
    <source>
        <dbReference type="ARBA" id="ARBA00023180"/>
    </source>
</evidence>
<dbReference type="Gene3D" id="1.50.10.10">
    <property type="match status" value="1"/>
</dbReference>
<feature type="active site" evidence="5">
    <location>
        <position position="257"/>
    </location>
</feature>
<feature type="active site" evidence="5">
    <location>
        <position position="371"/>
    </location>
</feature>
<dbReference type="AlphaFoldDB" id="A0A8S1E0P1"/>
<comment type="similarity">
    <text evidence="2 6">Belongs to the glycosyl hydrolase 47 family.</text>
</comment>
<dbReference type="SUPFAM" id="SSF48225">
    <property type="entry name" value="Seven-hairpin glycosidases"/>
    <property type="match status" value="1"/>
</dbReference>
<dbReference type="EC" id="3.2.1.-" evidence="6"/>
<feature type="chain" id="PRO_5035921611" description="alpha-1,2-Mannosidase" evidence="7">
    <location>
        <begin position="23"/>
        <end position="399"/>
    </location>
</feature>
<evidence type="ECO:0000256" key="7">
    <source>
        <dbReference type="SAM" id="SignalP"/>
    </source>
</evidence>
<dbReference type="Proteomes" id="UP000494165">
    <property type="component" value="Unassembled WGS sequence"/>
</dbReference>
<feature type="non-terminal residue" evidence="8">
    <location>
        <position position="399"/>
    </location>
</feature>
<keyword evidence="9" id="KW-1185">Reference proteome</keyword>
<dbReference type="InterPro" id="IPR044674">
    <property type="entry name" value="EDEM1/2/3"/>
</dbReference>
<comment type="subcellular location">
    <subcellularLocation>
        <location evidence="1">Endoplasmic reticulum</location>
    </subcellularLocation>
</comment>